<dbReference type="Pfam" id="PF02544">
    <property type="entry name" value="Steroid_dh"/>
    <property type="match status" value="1"/>
</dbReference>
<dbReference type="OMA" id="RFYETNF"/>
<evidence type="ECO:0000313" key="9">
    <source>
        <dbReference type="EMBL" id="SPQ94488.1"/>
    </source>
</evidence>
<evidence type="ECO:0000259" key="7">
    <source>
        <dbReference type="Pfam" id="PF02544"/>
    </source>
</evidence>
<dbReference type="GO" id="GO:0003865">
    <property type="term" value="F:3-oxo-5-alpha-steroid 4-dehydrogenase activity"/>
    <property type="evidence" value="ECO:0007669"/>
    <property type="project" value="TreeGrafter"/>
</dbReference>
<dbReference type="PANTHER" id="PTHR14624">
    <property type="entry name" value="DFG10 PROTEIN"/>
    <property type="match status" value="1"/>
</dbReference>
<evidence type="ECO:0000256" key="4">
    <source>
        <dbReference type="ARBA" id="ARBA00023136"/>
    </source>
</evidence>
<evidence type="ECO:0000256" key="3">
    <source>
        <dbReference type="ARBA" id="ARBA00022989"/>
    </source>
</evidence>
<dbReference type="PROSITE" id="PS50244">
    <property type="entry name" value="S5A_REDUCTASE"/>
    <property type="match status" value="1"/>
</dbReference>
<protein>
    <recommendedName>
        <fullName evidence="7">3-oxo-5-alpha-steroid 4-dehydrogenase C-terminal domain-containing protein</fullName>
    </recommendedName>
</protein>
<proteinExistence type="predicted"/>
<dbReference type="Proteomes" id="UP000039324">
    <property type="component" value="Unassembled WGS sequence"/>
</dbReference>
<dbReference type="EMBL" id="CDSF01000084">
    <property type="protein sequence ID" value="CEO98404.1"/>
    <property type="molecule type" value="Genomic_DNA"/>
</dbReference>
<dbReference type="GO" id="GO:0016095">
    <property type="term" value="P:polyprenol catabolic process"/>
    <property type="evidence" value="ECO:0007669"/>
    <property type="project" value="TreeGrafter"/>
</dbReference>
<evidence type="ECO:0000256" key="5">
    <source>
        <dbReference type="SAM" id="Phobius"/>
    </source>
</evidence>
<dbReference type="UniPathway" id="UPA00378"/>
<keyword evidence="9" id="KW-0496">Mitochondrion</keyword>
<feature type="transmembrane region" description="Helical" evidence="5">
    <location>
        <begin position="144"/>
        <end position="166"/>
    </location>
</feature>
<dbReference type="GO" id="GO:0005783">
    <property type="term" value="C:endoplasmic reticulum"/>
    <property type="evidence" value="ECO:0007669"/>
    <property type="project" value="TreeGrafter"/>
</dbReference>
<dbReference type="OrthoDB" id="541710at2759"/>
<dbReference type="InterPro" id="IPR001104">
    <property type="entry name" value="3-oxo-5_a-steroid_4-DH_C"/>
</dbReference>
<dbReference type="STRING" id="37360.A0A0G4ITC8"/>
<evidence type="ECO:0000256" key="1">
    <source>
        <dbReference type="ARBA" id="ARBA00004127"/>
    </source>
</evidence>
<reference evidence="8 10" key="1">
    <citation type="submission" date="2015-02" db="EMBL/GenBank/DDBJ databases">
        <authorList>
            <person name="Chooi Y.-H."/>
        </authorList>
    </citation>
    <scope>NUCLEOTIDE SEQUENCE [LARGE SCALE GENOMIC DNA]</scope>
    <source>
        <strain evidence="8">E3</strain>
    </source>
</reference>
<dbReference type="GO" id="GO:0006488">
    <property type="term" value="P:dolichol-linked oligosaccharide biosynthetic process"/>
    <property type="evidence" value="ECO:0007669"/>
    <property type="project" value="InterPro"/>
</dbReference>
<keyword evidence="2 5" id="KW-0812">Transmembrane</keyword>
<accession>A0A0G4ITC8</accession>
<keyword evidence="6" id="KW-0732">Signal</keyword>
<evidence type="ECO:0000313" key="10">
    <source>
        <dbReference type="Proteomes" id="UP000039324"/>
    </source>
</evidence>
<dbReference type="PANTHER" id="PTHR14624:SF0">
    <property type="entry name" value="POLYPRENOL REDUCTASE"/>
    <property type="match status" value="1"/>
</dbReference>
<sequence length="306" mass="34331">MHFLSLAGRAFFLGSAAVVLLARAIPSRIAEAAYRYGKTLGANEDTFSSWSVDVLVRKATVPKRYFTHFYVFATVWVASLIVLVTSARPNSWPLILQTQRRASECGAPLDAILCLVLMQIQAARRLIECLSWVSASRSAARMHVAHYLLGFLFYAFAPLTLIASNLHSLAGQSQRQAHWVPGLLDQVQPRHLAAIVIFLHASYNQNRCHAVLASLRGAGQSASYKLPRAPWFRVLACPHYFFEVEIYLAMTVIHLGCLEGMVNAACIAAFVLIELGVVAQDNKRWYEQHFPKETPKKWWCIIPFIF</sequence>
<dbReference type="AlphaFoldDB" id="A0A0G4ITC8"/>
<reference evidence="9 11" key="2">
    <citation type="submission" date="2018-03" db="EMBL/GenBank/DDBJ databases">
        <authorList>
            <person name="Fogelqvist J."/>
        </authorList>
    </citation>
    <scope>NUCLEOTIDE SEQUENCE [LARGE SCALE GENOMIC DNA]</scope>
</reference>
<dbReference type="Proteomes" id="UP000290189">
    <property type="component" value="Unassembled WGS sequence"/>
</dbReference>
<evidence type="ECO:0000256" key="2">
    <source>
        <dbReference type="ARBA" id="ARBA00022692"/>
    </source>
</evidence>
<name>A0A0G4ITC8_PLABS</name>
<gene>
    <name evidence="8" type="ORF">PBRA_006518</name>
    <name evidence="9" type="ORF">PLBR_LOCUS1703</name>
</gene>
<feature type="chain" id="PRO_5033223326" description="3-oxo-5-alpha-steroid 4-dehydrogenase C-terminal domain-containing protein" evidence="6">
    <location>
        <begin position="25"/>
        <end position="306"/>
    </location>
</feature>
<comment type="subcellular location">
    <subcellularLocation>
        <location evidence="1">Endomembrane system</location>
        <topology evidence="1">Multi-pass membrane protein</topology>
    </subcellularLocation>
</comment>
<organism evidence="8 10">
    <name type="scientific">Plasmodiophora brassicae</name>
    <name type="common">Clubroot disease agent</name>
    <dbReference type="NCBI Taxonomy" id="37360"/>
    <lineage>
        <taxon>Eukaryota</taxon>
        <taxon>Sar</taxon>
        <taxon>Rhizaria</taxon>
        <taxon>Endomyxa</taxon>
        <taxon>Phytomyxea</taxon>
        <taxon>Plasmodiophorida</taxon>
        <taxon>Plasmodiophoridae</taxon>
        <taxon>Plasmodiophora</taxon>
    </lineage>
</organism>
<feature type="domain" description="3-oxo-5-alpha-steroid 4-dehydrogenase C-terminal" evidence="7">
    <location>
        <begin position="189"/>
        <end position="306"/>
    </location>
</feature>
<feature type="transmembrane region" description="Helical" evidence="5">
    <location>
        <begin position="65"/>
        <end position="84"/>
    </location>
</feature>
<dbReference type="EMBL" id="OVEO01000002">
    <property type="protein sequence ID" value="SPQ94488.1"/>
    <property type="molecule type" value="Genomic_DNA"/>
</dbReference>
<keyword evidence="4 5" id="KW-0472">Membrane</keyword>
<evidence type="ECO:0000313" key="11">
    <source>
        <dbReference type="Proteomes" id="UP000290189"/>
    </source>
</evidence>
<evidence type="ECO:0000313" key="8">
    <source>
        <dbReference type="EMBL" id="CEO98404.1"/>
    </source>
</evidence>
<geneLocation type="mitochondrion" evidence="9"/>
<keyword evidence="3 5" id="KW-1133">Transmembrane helix</keyword>
<keyword evidence="10" id="KW-1185">Reference proteome</keyword>
<evidence type="ECO:0000256" key="6">
    <source>
        <dbReference type="SAM" id="SignalP"/>
    </source>
</evidence>
<dbReference type="InterPro" id="IPR039698">
    <property type="entry name" value="Dfg10/SRD5A3"/>
</dbReference>
<feature type="signal peptide" evidence="6">
    <location>
        <begin position="1"/>
        <end position="24"/>
    </location>
</feature>